<sequence length="306" mass="33345">MSVQNQIISVSPIVLKVPNRIVDMEICVTAPLSGDNLPIILFSHGGGYSNFLSSYKGGGPLSDYWASQGFVVIKPTHLSSKTLKLSVDTPGYPIYAESRVEDMKTILDQLDFIENAVPTLKGRMNRENIAAAGHSGGGLTAAMLLGASYTHDNGNEIYLPDNRVKTAILLAVSGEGDKEMPAPWGKVDIVNSFRYTKMNPPAFVITGGKDISPISSRGAEYYTDAYFRSPGEKTLLTLFDGEHMLGGITGYDAEETTDEDPERVAIIQEMTTAYLHSTFNPENRSWEEAVKKLKTIQSALGKIESK</sequence>
<gene>
    <name evidence="1" type="ORF">ACFONJ_16280</name>
</gene>
<evidence type="ECO:0000313" key="1">
    <source>
        <dbReference type="EMBL" id="MFC3757537.1"/>
    </source>
</evidence>
<dbReference type="PANTHER" id="PTHR33428:SF14">
    <property type="entry name" value="CARBOXYLESTERASE TYPE B DOMAIN-CONTAINING PROTEIN"/>
    <property type="match status" value="1"/>
</dbReference>
<dbReference type="GO" id="GO:0016787">
    <property type="term" value="F:hydrolase activity"/>
    <property type="evidence" value="ECO:0007669"/>
    <property type="project" value="UniProtKB-KW"/>
</dbReference>
<comment type="caution">
    <text evidence="1">The sequence shown here is derived from an EMBL/GenBank/DDBJ whole genome shotgun (WGS) entry which is preliminary data.</text>
</comment>
<dbReference type="EMBL" id="JBHRYO010000002">
    <property type="protein sequence ID" value="MFC3757537.1"/>
    <property type="molecule type" value="Genomic_DNA"/>
</dbReference>
<dbReference type="PANTHER" id="PTHR33428">
    <property type="entry name" value="CHLOROPHYLLASE-2, CHLOROPLASTIC"/>
    <property type="match status" value="1"/>
</dbReference>
<dbReference type="Gene3D" id="3.40.50.1820">
    <property type="entry name" value="alpha/beta hydrolase"/>
    <property type="match status" value="1"/>
</dbReference>
<dbReference type="SUPFAM" id="SSF53474">
    <property type="entry name" value="alpha/beta-Hydrolases"/>
    <property type="match status" value="1"/>
</dbReference>
<keyword evidence="1" id="KW-0378">Hydrolase</keyword>
<evidence type="ECO:0000313" key="2">
    <source>
        <dbReference type="Proteomes" id="UP001595735"/>
    </source>
</evidence>
<dbReference type="Proteomes" id="UP001595735">
    <property type="component" value="Unassembled WGS sequence"/>
</dbReference>
<dbReference type="InterPro" id="IPR029058">
    <property type="entry name" value="AB_hydrolase_fold"/>
</dbReference>
<protein>
    <submittedName>
        <fullName evidence="1">Alpha/beta hydrolase family protein</fullName>
    </submittedName>
</protein>
<accession>A0ABV7XY62</accession>
<reference evidence="2" key="1">
    <citation type="journal article" date="2019" name="Int. J. Syst. Evol. Microbiol.">
        <title>The Global Catalogue of Microorganisms (GCM) 10K type strain sequencing project: providing services to taxonomists for standard genome sequencing and annotation.</title>
        <authorList>
            <consortium name="The Broad Institute Genomics Platform"/>
            <consortium name="The Broad Institute Genome Sequencing Center for Infectious Disease"/>
            <person name="Wu L."/>
            <person name="Ma J."/>
        </authorList>
    </citation>
    <scope>NUCLEOTIDE SEQUENCE [LARGE SCALE GENOMIC DNA]</scope>
    <source>
        <strain evidence="2">CECT 7798</strain>
    </source>
</reference>
<keyword evidence="2" id="KW-1185">Reference proteome</keyword>
<dbReference type="RefSeq" id="WP_378170455.1">
    <property type="nucleotide sequence ID" value="NZ_JBHRYO010000002.1"/>
</dbReference>
<name>A0ABV7XY62_9FLAO</name>
<proteinExistence type="predicted"/>
<organism evidence="1 2">
    <name type="scientific">Chryseobacterium tructae</name>
    <dbReference type="NCBI Taxonomy" id="1037380"/>
    <lineage>
        <taxon>Bacteria</taxon>
        <taxon>Pseudomonadati</taxon>
        <taxon>Bacteroidota</taxon>
        <taxon>Flavobacteriia</taxon>
        <taxon>Flavobacteriales</taxon>
        <taxon>Weeksellaceae</taxon>
        <taxon>Chryseobacterium group</taxon>
        <taxon>Chryseobacterium</taxon>
    </lineage>
</organism>